<dbReference type="PANTHER" id="PTHR14859:SF15">
    <property type="entry name" value="ENDONUCLEASE_EXONUCLEASE_PHOSPHATASE DOMAIN-CONTAINING PROTEIN"/>
    <property type="match status" value="1"/>
</dbReference>
<dbReference type="Pfam" id="PF03372">
    <property type="entry name" value="Exo_endo_phos"/>
    <property type="match status" value="1"/>
</dbReference>
<dbReference type="Proteomes" id="UP000316614">
    <property type="component" value="Chromosome"/>
</dbReference>
<evidence type="ECO:0000313" key="4">
    <source>
        <dbReference type="Proteomes" id="UP000316614"/>
    </source>
</evidence>
<evidence type="ECO:0000313" key="3">
    <source>
        <dbReference type="EMBL" id="QDH77699.1"/>
    </source>
</evidence>
<feature type="domain" description="Endonuclease/exonuclease/phosphatase" evidence="2">
    <location>
        <begin position="29"/>
        <end position="255"/>
    </location>
</feature>
<dbReference type="InterPro" id="IPR036691">
    <property type="entry name" value="Endo/exonu/phosph_ase_sf"/>
</dbReference>
<keyword evidence="1" id="KW-0732">Signal</keyword>
<evidence type="ECO:0000259" key="2">
    <source>
        <dbReference type="Pfam" id="PF03372"/>
    </source>
</evidence>
<feature type="chain" id="PRO_5021766206" evidence="1">
    <location>
        <begin position="22"/>
        <end position="266"/>
    </location>
</feature>
<dbReference type="SUPFAM" id="SSF56219">
    <property type="entry name" value="DNase I-like"/>
    <property type="match status" value="1"/>
</dbReference>
<name>A0A514CD06_9BACT</name>
<dbReference type="AlphaFoldDB" id="A0A514CD06"/>
<dbReference type="RefSeq" id="WP_141612980.1">
    <property type="nucleotide sequence ID" value="NZ_CP041253.1"/>
</dbReference>
<dbReference type="InterPro" id="IPR005135">
    <property type="entry name" value="Endo/exonuclease/phosphatase"/>
</dbReference>
<proteinExistence type="predicted"/>
<dbReference type="GO" id="GO:0004519">
    <property type="term" value="F:endonuclease activity"/>
    <property type="evidence" value="ECO:0007669"/>
    <property type="project" value="UniProtKB-KW"/>
</dbReference>
<accession>A0A514CD06</accession>
<gene>
    <name evidence="3" type="ORF">FKX85_01010</name>
</gene>
<reference evidence="3 4" key="1">
    <citation type="submission" date="2019-06" db="EMBL/GenBank/DDBJ databases">
        <title>Echinicola alkalisoli sp. nov. isolated from saline soil.</title>
        <authorList>
            <person name="Sun J.-Q."/>
            <person name="Xu L."/>
        </authorList>
    </citation>
    <scope>NUCLEOTIDE SEQUENCE [LARGE SCALE GENOMIC DNA]</scope>
    <source>
        <strain evidence="3 4">LN3S3</strain>
    </source>
</reference>
<keyword evidence="3" id="KW-0255">Endonuclease</keyword>
<protein>
    <submittedName>
        <fullName evidence="3">Endonuclease</fullName>
    </submittedName>
</protein>
<evidence type="ECO:0000256" key="1">
    <source>
        <dbReference type="SAM" id="SignalP"/>
    </source>
</evidence>
<sequence length="266" mass="29531">MKKLSLALLLSLAAIPFWTHAQQTSLTLMSYNIYHGEKPYEKGSKNLEEIAQLIKDIDPDFVALQEVDSMTQRTAAIYDNTPIDLVKELAKRTGMHGFFAKAIDFSNGGYGEGLLSKHPAQMRKIDLPIPEGGEGRAMALATLTLENGDQITFGATHLCHQFDANRMAQTKAIVEHLRKTNGAVVVAGDLNFKPTDNPYPIMEKDFTDAAAAFGNPQATIPFDNPTSRIDYVWLSKNVNWEIKEVKVIPVDFSDHMPVVTKVILKE</sequence>
<dbReference type="Gene3D" id="3.60.10.10">
    <property type="entry name" value="Endonuclease/exonuclease/phosphatase"/>
    <property type="match status" value="1"/>
</dbReference>
<feature type="signal peptide" evidence="1">
    <location>
        <begin position="1"/>
        <end position="21"/>
    </location>
</feature>
<dbReference type="EMBL" id="CP041253">
    <property type="protein sequence ID" value="QDH77699.1"/>
    <property type="molecule type" value="Genomic_DNA"/>
</dbReference>
<dbReference type="KEGG" id="echi:FKX85_01010"/>
<keyword evidence="3" id="KW-0540">Nuclease</keyword>
<organism evidence="3 4">
    <name type="scientific">Echinicola soli</name>
    <dbReference type="NCBI Taxonomy" id="2591634"/>
    <lineage>
        <taxon>Bacteria</taxon>
        <taxon>Pseudomonadati</taxon>
        <taxon>Bacteroidota</taxon>
        <taxon>Cytophagia</taxon>
        <taxon>Cytophagales</taxon>
        <taxon>Cyclobacteriaceae</taxon>
        <taxon>Echinicola</taxon>
    </lineage>
</organism>
<keyword evidence="3" id="KW-0378">Hydrolase</keyword>
<dbReference type="InterPro" id="IPR051916">
    <property type="entry name" value="GPI-anchor_lipid_remodeler"/>
</dbReference>
<dbReference type="GO" id="GO:0016020">
    <property type="term" value="C:membrane"/>
    <property type="evidence" value="ECO:0007669"/>
    <property type="project" value="GOC"/>
</dbReference>
<dbReference type="PANTHER" id="PTHR14859">
    <property type="entry name" value="CALCOFLUOR WHITE HYPERSENSITIVE PROTEIN PRECURSOR"/>
    <property type="match status" value="1"/>
</dbReference>
<keyword evidence="4" id="KW-1185">Reference proteome</keyword>
<dbReference type="GO" id="GO:0006506">
    <property type="term" value="P:GPI anchor biosynthetic process"/>
    <property type="evidence" value="ECO:0007669"/>
    <property type="project" value="TreeGrafter"/>
</dbReference>
<dbReference type="OrthoDB" id="5447300at2"/>